<evidence type="ECO:0000313" key="1">
    <source>
        <dbReference type="EMBL" id="SMX25826.1"/>
    </source>
</evidence>
<protein>
    <submittedName>
        <fullName evidence="1">Uncharacterized protein</fullName>
    </submittedName>
</protein>
<proteinExistence type="predicted"/>
<evidence type="ECO:0000313" key="2">
    <source>
        <dbReference type="Proteomes" id="UP000201838"/>
    </source>
</evidence>
<sequence length="73" mass="8009">MMRERLLSGISHRNWPEFREFAEVMDGGGEMELVLGAVGSSEAMAVVLGLTKASRNRSMTPNAHFLRGTVQTS</sequence>
<dbReference type="EMBL" id="FXXQ01000033">
    <property type="protein sequence ID" value="SMX25826.1"/>
    <property type="molecule type" value="Genomic_DNA"/>
</dbReference>
<reference evidence="1 2" key="1">
    <citation type="submission" date="2017-05" db="EMBL/GenBank/DDBJ databases">
        <authorList>
            <person name="Song R."/>
            <person name="Chenine A.L."/>
            <person name="Ruprecht R.M."/>
        </authorList>
    </citation>
    <scope>NUCLEOTIDE SEQUENCE [LARGE SCALE GENOMIC DNA]</scope>
    <source>
        <strain evidence="1 2">CECT 8489</strain>
    </source>
</reference>
<dbReference type="AlphaFoldDB" id="A0A238J595"/>
<dbReference type="Proteomes" id="UP000201838">
    <property type="component" value="Unassembled WGS sequence"/>
</dbReference>
<accession>A0A238J595</accession>
<keyword evidence="2" id="KW-1185">Reference proteome</keyword>
<name>A0A238J595_9RHOB</name>
<organism evidence="1 2">
    <name type="scientific">Boseongicola aestuarii</name>
    <dbReference type="NCBI Taxonomy" id="1470561"/>
    <lineage>
        <taxon>Bacteria</taxon>
        <taxon>Pseudomonadati</taxon>
        <taxon>Pseudomonadota</taxon>
        <taxon>Alphaproteobacteria</taxon>
        <taxon>Rhodobacterales</taxon>
        <taxon>Paracoccaceae</taxon>
        <taxon>Boseongicola</taxon>
    </lineage>
</organism>
<gene>
    <name evidence="1" type="ORF">BOA8489_03971</name>
</gene>